<dbReference type="PROSITE" id="PS51318">
    <property type="entry name" value="TAT"/>
    <property type="match status" value="1"/>
</dbReference>
<name>A0AAW8R398_9ALTE</name>
<keyword evidence="2" id="KW-1185">Reference proteome</keyword>
<dbReference type="Proteomes" id="UP001249020">
    <property type="component" value="Unassembled WGS sequence"/>
</dbReference>
<dbReference type="EMBL" id="JAVRIE010000003">
    <property type="protein sequence ID" value="MDT0582651.1"/>
    <property type="molecule type" value="Genomic_DNA"/>
</dbReference>
<dbReference type="InterPro" id="IPR006311">
    <property type="entry name" value="TAT_signal"/>
</dbReference>
<proteinExistence type="predicted"/>
<accession>A0AAW8R398</accession>
<reference evidence="1 2" key="1">
    <citation type="submission" date="2023-09" db="EMBL/GenBank/DDBJ databases">
        <authorList>
            <person name="Rey-Velasco X."/>
        </authorList>
    </citation>
    <scope>NUCLEOTIDE SEQUENCE [LARGE SCALE GENOMIC DNA]</scope>
    <source>
        <strain evidence="1 2">W409</strain>
    </source>
</reference>
<gene>
    <name evidence="1" type="ORF">RM544_08865</name>
</gene>
<evidence type="ECO:0000313" key="1">
    <source>
        <dbReference type="EMBL" id="MDT0582651.1"/>
    </source>
</evidence>
<dbReference type="AlphaFoldDB" id="A0AAW8R398"/>
<dbReference type="RefSeq" id="WP_311361433.1">
    <property type="nucleotide sequence ID" value="NZ_JAVRIE010000003.1"/>
</dbReference>
<sequence>MEDNNSNLPTESASDNAKSRRRFLTRASAGAMLATIPSKSVWATMSSNSIAASGHGSDFAGGHQLHLKSPHDWLKTRVGQLAYKYLAVCGGSPNIDWKLKRCLGNKVNDLFLCHLLGDTAELTNFFKKVGGKVGTFRKNNNTYHVKLFQQSRNKWRYYKWSDIFNYLGGNSELNKYIVSAYLNAELSGRFPGVFYPIVNSFNGSKPPFQSAEAFIAKIHAAAQHDPHGTLQLLKDLHHNPNKLRTA</sequence>
<evidence type="ECO:0000313" key="2">
    <source>
        <dbReference type="Proteomes" id="UP001249020"/>
    </source>
</evidence>
<comment type="caution">
    <text evidence="1">The sequence shown here is derived from an EMBL/GenBank/DDBJ whole genome shotgun (WGS) entry which is preliminary data.</text>
</comment>
<organism evidence="1 2">
    <name type="scientific">Brumicola blandensis</name>
    <dbReference type="NCBI Taxonomy" id="3075611"/>
    <lineage>
        <taxon>Bacteria</taxon>
        <taxon>Pseudomonadati</taxon>
        <taxon>Pseudomonadota</taxon>
        <taxon>Gammaproteobacteria</taxon>
        <taxon>Alteromonadales</taxon>
        <taxon>Alteromonadaceae</taxon>
        <taxon>Brumicola</taxon>
    </lineage>
</organism>
<protein>
    <submittedName>
        <fullName evidence="1">Uncharacterized protein</fullName>
    </submittedName>
</protein>